<dbReference type="AlphaFoldDB" id="A0A382P8P0"/>
<dbReference type="PROSITE" id="PS51257">
    <property type="entry name" value="PROKAR_LIPOPROTEIN"/>
    <property type="match status" value="1"/>
</dbReference>
<sequence>MKEKVMYKFLTFIISVAILSACSTIDRGNFGSFKRSLNNKSHGYSIVEDPTKSAPVKMVEVFEVRPGDCTGDEKWNDCEKDRERSELYGNNDNYPGNEYWYGWFIYFPEDYPNVYPTKTALGQFHQKKGKVIWMFQHNQTGYHLDDQARGSKYYKLIDESELRGKWHRIEVQVHWSLNKEGYFRVWANGAQKVDYSGPTMTARQAYFKYGVYRSFMSRYKNRFNVDQVPTQKVYFANVRRGNSRESLQPPK</sequence>
<proteinExistence type="predicted"/>
<name>A0A382P8P0_9ZZZZ</name>
<dbReference type="EMBL" id="UINC01105585">
    <property type="protein sequence ID" value="SVC69626.1"/>
    <property type="molecule type" value="Genomic_DNA"/>
</dbReference>
<dbReference type="InterPro" id="IPR025975">
    <property type="entry name" value="Polysacc_lyase"/>
</dbReference>
<evidence type="ECO:0000313" key="1">
    <source>
        <dbReference type="EMBL" id="SVC69626.1"/>
    </source>
</evidence>
<protein>
    <recommendedName>
        <fullName evidence="2">Alginate lyase 2 domain-containing protein</fullName>
    </recommendedName>
</protein>
<organism evidence="1">
    <name type="scientific">marine metagenome</name>
    <dbReference type="NCBI Taxonomy" id="408172"/>
    <lineage>
        <taxon>unclassified sequences</taxon>
        <taxon>metagenomes</taxon>
        <taxon>ecological metagenomes</taxon>
    </lineage>
</organism>
<dbReference type="Pfam" id="PF14099">
    <property type="entry name" value="Polysacc_lyase"/>
    <property type="match status" value="1"/>
</dbReference>
<accession>A0A382P8P0</accession>
<evidence type="ECO:0008006" key="2">
    <source>
        <dbReference type="Google" id="ProtNLM"/>
    </source>
</evidence>
<reference evidence="1" key="1">
    <citation type="submission" date="2018-05" db="EMBL/GenBank/DDBJ databases">
        <authorList>
            <person name="Lanie J.A."/>
            <person name="Ng W.-L."/>
            <person name="Kazmierczak K.M."/>
            <person name="Andrzejewski T.M."/>
            <person name="Davidsen T.M."/>
            <person name="Wayne K.J."/>
            <person name="Tettelin H."/>
            <person name="Glass J.I."/>
            <person name="Rusch D."/>
            <person name="Podicherti R."/>
            <person name="Tsui H.-C.T."/>
            <person name="Winkler M.E."/>
        </authorList>
    </citation>
    <scope>NUCLEOTIDE SEQUENCE</scope>
</reference>
<gene>
    <name evidence="1" type="ORF">METZ01_LOCUS322480</name>
</gene>
<dbReference type="Gene3D" id="2.60.120.200">
    <property type="match status" value="1"/>
</dbReference>